<organism evidence="1 2">
    <name type="scientific">Flavobacterium croceum DSM 17960</name>
    <dbReference type="NCBI Taxonomy" id="1121886"/>
    <lineage>
        <taxon>Bacteria</taxon>
        <taxon>Pseudomonadati</taxon>
        <taxon>Bacteroidota</taxon>
        <taxon>Flavobacteriia</taxon>
        <taxon>Flavobacteriales</taxon>
        <taxon>Flavobacteriaceae</taxon>
        <taxon>Flavobacterium</taxon>
    </lineage>
</organism>
<comment type="caution">
    <text evidence="1">The sequence shown here is derived from an EMBL/GenBank/DDBJ whole genome shotgun (WGS) entry which is preliminary data.</text>
</comment>
<dbReference type="EMBL" id="PQNY01000006">
    <property type="protein sequence ID" value="POS01988.1"/>
    <property type="molecule type" value="Genomic_DNA"/>
</dbReference>
<name>A0A2S4N8I2_9FLAO</name>
<dbReference type="OrthoDB" id="663527at2"/>
<accession>A0A2S4N8I2</accession>
<sequence>MNKITLILGLFLVFISCEKDDICDESTTKTPLLVVEFFQYGVPLDQAKNVTNLKIKASTATDFYVFNSTATDNTKYLANNTNKIQIPLQVDANFTHYTFTLNSTDTTSITDDIQFNYITQDLFVSRACGYKSVFNLNTTNPITTSNNWIESAVVNQYFIENQKVTHVKIYF</sequence>
<dbReference type="AlphaFoldDB" id="A0A2S4N8I2"/>
<protein>
    <submittedName>
        <fullName evidence="1">Uncharacterized protein</fullName>
    </submittedName>
</protein>
<dbReference type="Proteomes" id="UP000237056">
    <property type="component" value="Unassembled WGS sequence"/>
</dbReference>
<reference evidence="1 2" key="1">
    <citation type="submission" date="2018-01" db="EMBL/GenBank/DDBJ databases">
        <title>Genomic Encyclopedia of Type Strains, Phase I: the one thousand microbial genomes (KMG-I) project.</title>
        <authorList>
            <person name="Goeker M."/>
        </authorList>
    </citation>
    <scope>NUCLEOTIDE SEQUENCE [LARGE SCALE GENOMIC DNA]</scope>
    <source>
        <strain evidence="1 2">DSM 17960</strain>
    </source>
</reference>
<dbReference type="RefSeq" id="WP_103725763.1">
    <property type="nucleotide sequence ID" value="NZ_PQNY01000006.1"/>
</dbReference>
<dbReference type="InterPro" id="IPR045607">
    <property type="entry name" value="DUF6452"/>
</dbReference>
<dbReference type="Pfam" id="PF20050">
    <property type="entry name" value="DUF6452"/>
    <property type="match status" value="1"/>
</dbReference>
<evidence type="ECO:0000313" key="2">
    <source>
        <dbReference type="Proteomes" id="UP000237056"/>
    </source>
</evidence>
<dbReference type="PROSITE" id="PS51257">
    <property type="entry name" value="PROKAR_LIPOPROTEIN"/>
    <property type="match status" value="1"/>
</dbReference>
<gene>
    <name evidence="1" type="ORF">Q361_10650</name>
</gene>
<proteinExistence type="predicted"/>
<evidence type="ECO:0000313" key="1">
    <source>
        <dbReference type="EMBL" id="POS01988.1"/>
    </source>
</evidence>
<keyword evidence="2" id="KW-1185">Reference proteome</keyword>